<dbReference type="InterPro" id="IPR036361">
    <property type="entry name" value="SAP_dom_sf"/>
</dbReference>
<dbReference type="SUPFAM" id="SSF68906">
    <property type="entry name" value="SAP domain"/>
    <property type="match status" value="1"/>
</dbReference>
<keyword evidence="4" id="KW-1185">Reference proteome</keyword>
<reference evidence="4" key="2">
    <citation type="submission" date="2009-11" db="EMBL/GenBank/DDBJ databases">
        <title>The Genome Sequence of Allomyces macrogynus strain ATCC 38327.</title>
        <authorList>
            <consortium name="The Broad Institute Genome Sequencing Platform"/>
            <person name="Russ C."/>
            <person name="Cuomo C."/>
            <person name="Shea T."/>
            <person name="Young S.K."/>
            <person name="Zeng Q."/>
            <person name="Koehrsen M."/>
            <person name="Haas B."/>
            <person name="Borodovsky M."/>
            <person name="Guigo R."/>
            <person name="Alvarado L."/>
            <person name="Berlin A."/>
            <person name="Borenstein D."/>
            <person name="Chen Z."/>
            <person name="Engels R."/>
            <person name="Freedman E."/>
            <person name="Gellesch M."/>
            <person name="Goldberg J."/>
            <person name="Griggs A."/>
            <person name="Gujja S."/>
            <person name="Heiman D."/>
            <person name="Hepburn T."/>
            <person name="Howarth C."/>
            <person name="Jen D."/>
            <person name="Larson L."/>
            <person name="Lewis B."/>
            <person name="Mehta T."/>
            <person name="Park D."/>
            <person name="Pearson M."/>
            <person name="Roberts A."/>
            <person name="Saif S."/>
            <person name="Shenoy N."/>
            <person name="Sisk P."/>
            <person name="Stolte C."/>
            <person name="Sykes S."/>
            <person name="Walk T."/>
            <person name="White J."/>
            <person name="Yandava C."/>
            <person name="Burger G."/>
            <person name="Gray M.W."/>
            <person name="Holland P.W.H."/>
            <person name="King N."/>
            <person name="Lang F.B.F."/>
            <person name="Roger A.J."/>
            <person name="Ruiz-Trillo I."/>
            <person name="Lander E."/>
            <person name="Nusbaum C."/>
        </authorList>
    </citation>
    <scope>NUCLEOTIDE SEQUENCE [LARGE SCALE GENOMIC DNA]</scope>
    <source>
        <strain evidence="4">ATCC 38327</strain>
    </source>
</reference>
<reference evidence="3 4" key="1">
    <citation type="submission" date="2009-11" db="EMBL/GenBank/DDBJ databases">
        <title>Annotation of Allomyces macrogynus ATCC 38327.</title>
        <authorList>
            <consortium name="The Broad Institute Genome Sequencing Platform"/>
            <person name="Russ C."/>
            <person name="Cuomo C."/>
            <person name="Burger G."/>
            <person name="Gray M.W."/>
            <person name="Holland P.W.H."/>
            <person name="King N."/>
            <person name="Lang F.B.F."/>
            <person name="Roger A.J."/>
            <person name="Ruiz-Trillo I."/>
            <person name="Young S.K."/>
            <person name="Zeng Q."/>
            <person name="Gargeya S."/>
            <person name="Fitzgerald M."/>
            <person name="Haas B."/>
            <person name="Abouelleil A."/>
            <person name="Alvarado L."/>
            <person name="Arachchi H.M."/>
            <person name="Berlin A."/>
            <person name="Chapman S.B."/>
            <person name="Gearin G."/>
            <person name="Goldberg J."/>
            <person name="Griggs A."/>
            <person name="Gujja S."/>
            <person name="Hansen M."/>
            <person name="Heiman D."/>
            <person name="Howarth C."/>
            <person name="Larimer J."/>
            <person name="Lui A."/>
            <person name="MacDonald P.J.P."/>
            <person name="McCowen C."/>
            <person name="Montmayeur A."/>
            <person name="Murphy C."/>
            <person name="Neiman D."/>
            <person name="Pearson M."/>
            <person name="Priest M."/>
            <person name="Roberts A."/>
            <person name="Saif S."/>
            <person name="Shea T."/>
            <person name="Sisk P."/>
            <person name="Stolte C."/>
            <person name="Sykes S."/>
            <person name="Wortman J."/>
            <person name="Nusbaum C."/>
            <person name="Birren B."/>
        </authorList>
    </citation>
    <scope>NUCLEOTIDE SEQUENCE [LARGE SCALE GENOMIC DNA]</scope>
    <source>
        <strain evidence="3 4">ATCC 38327</strain>
    </source>
</reference>
<dbReference type="VEuPathDB" id="FungiDB:AMAG_09930"/>
<feature type="domain" description="SAP" evidence="2">
    <location>
        <begin position="288"/>
        <end position="322"/>
    </location>
</feature>
<dbReference type="Proteomes" id="UP000054350">
    <property type="component" value="Unassembled WGS sequence"/>
</dbReference>
<gene>
    <name evidence="3" type="ORF">AMAG_09930</name>
</gene>
<accession>A0A0L0SPZ0</accession>
<feature type="region of interest" description="Disordered" evidence="1">
    <location>
        <begin position="623"/>
        <end position="658"/>
    </location>
</feature>
<organism evidence="3 4">
    <name type="scientific">Allomyces macrogynus (strain ATCC 38327)</name>
    <name type="common">Allomyces javanicus var. macrogynus</name>
    <dbReference type="NCBI Taxonomy" id="578462"/>
    <lineage>
        <taxon>Eukaryota</taxon>
        <taxon>Fungi</taxon>
        <taxon>Fungi incertae sedis</taxon>
        <taxon>Blastocladiomycota</taxon>
        <taxon>Blastocladiomycetes</taxon>
        <taxon>Blastocladiales</taxon>
        <taxon>Blastocladiaceae</taxon>
        <taxon>Allomyces</taxon>
    </lineage>
</organism>
<dbReference type="AlphaFoldDB" id="A0A0L0SPZ0"/>
<name>A0A0L0SPZ0_ALLM3</name>
<dbReference type="PROSITE" id="PS50800">
    <property type="entry name" value="SAP"/>
    <property type="match status" value="1"/>
</dbReference>
<feature type="compositionally biased region" description="Low complexity" evidence="1">
    <location>
        <begin position="214"/>
        <end position="237"/>
    </location>
</feature>
<dbReference type="OrthoDB" id="445357at2759"/>
<dbReference type="STRING" id="578462.A0A0L0SPZ0"/>
<evidence type="ECO:0000259" key="2">
    <source>
        <dbReference type="PROSITE" id="PS50800"/>
    </source>
</evidence>
<dbReference type="EMBL" id="GG745345">
    <property type="protein sequence ID" value="KNE64571.1"/>
    <property type="molecule type" value="Genomic_DNA"/>
</dbReference>
<evidence type="ECO:0000313" key="4">
    <source>
        <dbReference type="Proteomes" id="UP000054350"/>
    </source>
</evidence>
<dbReference type="eggNOG" id="ENOG502S9BW">
    <property type="taxonomic scope" value="Eukaryota"/>
</dbReference>
<dbReference type="SMART" id="SM00513">
    <property type="entry name" value="SAP"/>
    <property type="match status" value="1"/>
</dbReference>
<dbReference type="Pfam" id="PF02037">
    <property type="entry name" value="SAP"/>
    <property type="match status" value="1"/>
</dbReference>
<proteinExistence type="predicted"/>
<protein>
    <recommendedName>
        <fullName evidence="2">SAP domain-containing protein</fullName>
    </recommendedName>
</protein>
<feature type="region of interest" description="Disordered" evidence="1">
    <location>
        <begin position="203"/>
        <end position="243"/>
    </location>
</feature>
<dbReference type="Gene3D" id="1.10.720.30">
    <property type="entry name" value="SAP domain"/>
    <property type="match status" value="1"/>
</dbReference>
<feature type="compositionally biased region" description="Low complexity" evidence="1">
    <location>
        <begin position="623"/>
        <end position="633"/>
    </location>
</feature>
<evidence type="ECO:0000313" key="3">
    <source>
        <dbReference type="EMBL" id="KNE64571.1"/>
    </source>
</evidence>
<evidence type="ECO:0000256" key="1">
    <source>
        <dbReference type="SAM" id="MobiDB-lite"/>
    </source>
</evidence>
<sequence>MRLISPYHHVASLPPASMPATHATDTDPTALDFDTVAAMLASRPDAPAALYTTHNPHDPHQQPQSPTFRLEDAVYLSPVDHSKLPPAPWLAAITSAAAAAAAAGDNAGPAPPPAPPQDATASAYPLDPAGFAALLGQWSPQAVDVGDAPMATLDPMATFMTTTTTTTMATHDAPQVTASSLPDPASSAPMPLPMITEAVVATSPASTPLPTDLSPPAANASSSSPAPTASRRPSTTTDGSPVLSAVPRRLSVAAATDAPAALPLPPARRASSSEIEHHLDERLLHVDFNDVTVTELKDHLRQRGKPATGKKAVLVARIKAEIAAVLVKRAARAPAGSAKAESLAADAERAAEDAKRAEDQVGAAAVAGIKPPRPDPPQPLPQPLPQAQMAMPMQMQMHAAVQYAQQQQPQQYHFPGAPAPLPLVSAGTAILPAGVMPGSMSPGIPCMSPGLPTGATGMSPSLATAALPGSPGIPAPGIWSSAGGPAVSGLPSPRFQPYPLARPRTNSVQYAASPLIAPSPPAGRLRTNSISYASASVPTTLPQPPRNRSASVSTMVAGMSLDAAAAVAAAAAWNEHAAAAAAAARVGMLPEGMMYTMPAPAPPNAAVAAAGLATLGHALGAAVQQQQQEQQQQPVSTMAPGAPSMMGGYVPGPAPGTL</sequence>
<dbReference type="InterPro" id="IPR003034">
    <property type="entry name" value="SAP_dom"/>
</dbReference>